<sequence length="609" mass="67443">MSENGETFDNGDAFETSAMKTVIESATIPAPPLNAADSMAKVKEHGWVERTAYDYKKFSDDRETREAEVVDEAGQPALIEGADWLSSAMRYEWDDEYGDVGPKIPRLEEELFGKTFRQETGSYLDAYDLKVTVEGDNRPPPIISFEDAGLHPVMLENVKLCGYNKPTPIQGYVIPAVLTGNDVVGCAQTGSGKTAAYLIPVLSRLMGKGRKLAAPRPLKKDWTDSNKVRAEPLAVIVCPTRELACQIFDEARRLCYRTQLRPCVIYGGVPTREHMNEIQRGCDILIATPGRLMDFMDRPNVLSMNRVKYTIIDEADELLHPDWEREMSLIMSGGDTNEDADHLYMMFSATFPAAARKLAMTFMADDYVRVRIGRTGSTHTNIKQAICYIAKEHKRDALFDLLLSMPPSRTLIFVNSVRMADMLDDFLYNKGLPSTSMHSGRTQKEREDAIRAFRMAQTPIMVATGVSARGLDIKHVMHVINFDLPSAAHGGIQEYIHRIGRTARIGNEGLATSFYNEDNEDIAEDLCKVMLEAKQPIPDFLEGRIDETASIHWDDNSDNEELPGTGGAADADEVVDPWGDAPVVAVVAPADTGSAGDGGFTIDENAIAW</sequence>
<dbReference type="SMART" id="SM00490">
    <property type="entry name" value="HELICc"/>
    <property type="match status" value="1"/>
</dbReference>
<comment type="catalytic activity">
    <reaction evidence="6">
        <text>ATP + H2O = ADP + phosphate + H(+)</text>
        <dbReference type="Rhea" id="RHEA:13065"/>
        <dbReference type="ChEBI" id="CHEBI:15377"/>
        <dbReference type="ChEBI" id="CHEBI:15378"/>
        <dbReference type="ChEBI" id="CHEBI:30616"/>
        <dbReference type="ChEBI" id="CHEBI:43474"/>
        <dbReference type="ChEBI" id="CHEBI:456216"/>
        <dbReference type="EC" id="3.6.4.13"/>
    </reaction>
</comment>
<dbReference type="CDD" id="cd18787">
    <property type="entry name" value="SF2_C_DEAD"/>
    <property type="match status" value="1"/>
</dbReference>
<dbReference type="PROSITE" id="PS51195">
    <property type="entry name" value="Q_MOTIF"/>
    <property type="match status" value="1"/>
</dbReference>
<dbReference type="GO" id="GO:0003676">
    <property type="term" value="F:nucleic acid binding"/>
    <property type="evidence" value="ECO:0007669"/>
    <property type="project" value="InterPro"/>
</dbReference>
<dbReference type="SMART" id="SM00487">
    <property type="entry name" value="DEXDc"/>
    <property type="match status" value="1"/>
</dbReference>
<name>A0A6A6W6R1_9PEZI</name>
<dbReference type="Gene3D" id="3.40.50.300">
    <property type="entry name" value="P-loop containing nucleotide triphosphate hydrolases"/>
    <property type="match status" value="2"/>
</dbReference>
<reference evidence="13" key="1">
    <citation type="journal article" date="2020" name="Stud. Mycol.">
        <title>101 Dothideomycetes genomes: a test case for predicting lifestyles and emergence of pathogens.</title>
        <authorList>
            <person name="Haridas S."/>
            <person name="Albert R."/>
            <person name="Binder M."/>
            <person name="Bloem J."/>
            <person name="Labutti K."/>
            <person name="Salamov A."/>
            <person name="Andreopoulos B."/>
            <person name="Baker S."/>
            <person name="Barry K."/>
            <person name="Bills G."/>
            <person name="Bluhm B."/>
            <person name="Cannon C."/>
            <person name="Castanera R."/>
            <person name="Culley D."/>
            <person name="Daum C."/>
            <person name="Ezra D."/>
            <person name="Gonzalez J."/>
            <person name="Henrissat B."/>
            <person name="Kuo A."/>
            <person name="Liang C."/>
            <person name="Lipzen A."/>
            <person name="Lutzoni F."/>
            <person name="Magnuson J."/>
            <person name="Mondo S."/>
            <person name="Nolan M."/>
            <person name="Ohm R."/>
            <person name="Pangilinan J."/>
            <person name="Park H.-J."/>
            <person name="Ramirez L."/>
            <person name="Alfaro M."/>
            <person name="Sun H."/>
            <person name="Tritt A."/>
            <person name="Yoshinaga Y."/>
            <person name="Zwiers L.-H."/>
            <person name="Turgeon B."/>
            <person name="Goodwin S."/>
            <person name="Spatafora J."/>
            <person name="Crous P."/>
            <person name="Grigoriev I."/>
        </authorList>
    </citation>
    <scope>NUCLEOTIDE SEQUENCE</scope>
    <source>
        <strain evidence="13">CBS 121739</strain>
    </source>
</reference>
<dbReference type="EMBL" id="ML996573">
    <property type="protein sequence ID" value="KAF2757596.1"/>
    <property type="molecule type" value="Genomic_DNA"/>
</dbReference>
<dbReference type="EC" id="3.6.4.13" evidence="1"/>
<feature type="domain" description="DEAD-box RNA helicase Q" evidence="12">
    <location>
        <begin position="143"/>
        <end position="171"/>
    </location>
</feature>
<dbReference type="InterPro" id="IPR027417">
    <property type="entry name" value="P-loop_NTPase"/>
</dbReference>
<dbReference type="AlphaFoldDB" id="A0A6A6W6R1"/>
<evidence type="ECO:0000313" key="14">
    <source>
        <dbReference type="Proteomes" id="UP000799437"/>
    </source>
</evidence>
<dbReference type="PROSITE" id="PS51194">
    <property type="entry name" value="HELICASE_CTER"/>
    <property type="match status" value="1"/>
</dbReference>
<keyword evidence="4 8" id="KW-0347">Helicase</keyword>
<evidence type="ECO:0000256" key="4">
    <source>
        <dbReference type="ARBA" id="ARBA00022806"/>
    </source>
</evidence>
<dbReference type="GO" id="GO:0003724">
    <property type="term" value="F:RNA helicase activity"/>
    <property type="evidence" value="ECO:0007669"/>
    <property type="project" value="UniProtKB-EC"/>
</dbReference>
<evidence type="ECO:0000256" key="6">
    <source>
        <dbReference type="ARBA" id="ARBA00047984"/>
    </source>
</evidence>
<keyword evidence="5 8" id="KW-0067">ATP-binding</keyword>
<accession>A0A6A6W6R1</accession>
<evidence type="ECO:0000256" key="5">
    <source>
        <dbReference type="ARBA" id="ARBA00022840"/>
    </source>
</evidence>
<dbReference type="SUPFAM" id="SSF52540">
    <property type="entry name" value="P-loop containing nucleoside triphosphate hydrolases"/>
    <property type="match status" value="1"/>
</dbReference>
<dbReference type="InterPro" id="IPR014014">
    <property type="entry name" value="RNA_helicase_DEAD_Q_motif"/>
</dbReference>
<evidence type="ECO:0000256" key="1">
    <source>
        <dbReference type="ARBA" id="ARBA00012552"/>
    </source>
</evidence>
<feature type="domain" description="Helicase C-terminal" evidence="11">
    <location>
        <begin position="381"/>
        <end position="545"/>
    </location>
</feature>
<evidence type="ECO:0000256" key="8">
    <source>
        <dbReference type="RuleBase" id="RU000492"/>
    </source>
</evidence>
<evidence type="ECO:0000256" key="9">
    <source>
        <dbReference type="SAM" id="MobiDB-lite"/>
    </source>
</evidence>
<dbReference type="InterPro" id="IPR000629">
    <property type="entry name" value="RNA-helicase_DEAD-box_CS"/>
</dbReference>
<keyword evidence="3 8" id="KW-0378">Hydrolase</keyword>
<dbReference type="OrthoDB" id="196131at2759"/>
<protein>
    <recommendedName>
        <fullName evidence="1">RNA helicase</fullName>
        <ecNumber evidence="1">3.6.4.13</ecNumber>
    </recommendedName>
</protein>
<feature type="domain" description="Helicase ATP-binding" evidence="10">
    <location>
        <begin position="174"/>
        <end position="369"/>
    </location>
</feature>
<keyword evidence="2 8" id="KW-0547">Nucleotide-binding</keyword>
<keyword evidence="14" id="KW-1185">Reference proteome</keyword>
<dbReference type="GeneID" id="54482421"/>
<evidence type="ECO:0000259" key="10">
    <source>
        <dbReference type="PROSITE" id="PS51192"/>
    </source>
</evidence>
<evidence type="ECO:0000256" key="7">
    <source>
        <dbReference type="PROSITE-ProRule" id="PRU00552"/>
    </source>
</evidence>
<dbReference type="RefSeq" id="XP_033600047.1">
    <property type="nucleotide sequence ID" value="XM_033741367.1"/>
</dbReference>
<dbReference type="PROSITE" id="PS00039">
    <property type="entry name" value="DEAD_ATP_HELICASE"/>
    <property type="match status" value="1"/>
</dbReference>
<gene>
    <name evidence="13" type="ORF">EJ05DRAFT_394966</name>
</gene>
<dbReference type="GO" id="GO:0016787">
    <property type="term" value="F:hydrolase activity"/>
    <property type="evidence" value="ECO:0007669"/>
    <property type="project" value="UniProtKB-KW"/>
</dbReference>
<comment type="similarity">
    <text evidence="8">Belongs to the DEAD box helicase family.</text>
</comment>
<dbReference type="GO" id="GO:0005524">
    <property type="term" value="F:ATP binding"/>
    <property type="evidence" value="ECO:0007669"/>
    <property type="project" value="UniProtKB-KW"/>
</dbReference>
<evidence type="ECO:0000256" key="3">
    <source>
        <dbReference type="ARBA" id="ARBA00022801"/>
    </source>
</evidence>
<evidence type="ECO:0000259" key="12">
    <source>
        <dbReference type="PROSITE" id="PS51195"/>
    </source>
</evidence>
<evidence type="ECO:0000256" key="2">
    <source>
        <dbReference type="ARBA" id="ARBA00022741"/>
    </source>
</evidence>
<organism evidence="13 14">
    <name type="scientific">Pseudovirgaria hyperparasitica</name>
    <dbReference type="NCBI Taxonomy" id="470096"/>
    <lineage>
        <taxon>Eukaryota</taxon>
        <taxon>Fungi</taxon>
        <taxon>Dikarya</taxon>
        <taxon>Ascomycota</taxon>
        <taxon>Pezizomycotina</taxon>
        <taxon>Dothideomycetes</taxon>
        <taxon>Dothideomycetes incertae sedis</taxon>
        <taxon>Acrospermales</taxon>
        <taxon>Acrospermaceae</taxon>
        <taxon>Pseudovirgaria</taxon>
    </lineage>
</organism>
<dbReference type="Pfam" id="PF00271">
    <property type="entry name" value="Helicase_C"/>
    <property type="match status" value="1"/>
</dbReference>
<evidence type="ECO:0000313" key="13">
    <source>
        <dbReference type="EMBL" id="KAF2757596.1"/>
    </source>
</evidence>
<evidence type="ECO:0000259" key="11">
    <source>
        <dbReference type="PROSITE" id="PS51194"/>
    </source>
</evidence>
<dbReference type="PROSITE" id="PS51192">
    <property type="entry name" value="HELICASE_ATP_BIND_1"/>
    <property type="match status" value="1"/>
</dbReference>
<dbReference type="Proteomes" id="UP000799437">
    <property type="component" value="Unassembled WGS sequence"/>
</dbReference>
<feature type="region of interest" description="Disordered" evidence="9">
    <location>
        <begin position="551"/>
        <end position="571"/>
    </location>
</feature>
<dbReference type="InterPro" id="IPR001650">
    <property type="entry name" value="Helicase_C-like"/>
</dbReference>
<dbReference type="PANTHER" id="PTHR47958">
    <property type="entry name" value="ATP-DEPENDENT RNA HELICASE DBP3"/>
    <property type="match status" value="1"/>
</dbReference>
<dbReference type="InterPro" id="IPR011545">
    <property type="entry name" value="DEAD/DEAH_box_helicase_dom"/>
</dbReference>
<dbReference type="InterPro" id="IPR014001">
    <property type="entry name" value="Helicase_ATP-bd"/>
</dbReference>
<dbReference type="Pfam" id="PF00270">
    <property type="entry name" value="DEAD"/>
    <property type="match status" value="1"/>
</dbReference>
<feature type="short sequence motif" description="Q motif" evidence="7">
    <location>
        <begin position="143"/>
        <end position="171"/>
    </location>
</feature>
<proteinExistence type="inferred from homology"/>